<dbReference type="EMBL" id="GCKF01000080">
    <property type="protein sequence ID" value="JAG99345.1"/>
    <property type="molecule type" value="Transcribed_RNA"/>
</dbReference>
<evidence type="ECO:0000313" key="3">
    <source>
        <dbReference type="EMBL" id="JAG99346.1"/>
    </source>
</evidence>
<dbReference type="EMBL" id="GCKF01000079">
    <property type="protein sequence ID" value="JAG99346.1"/>
    <property type="molecule type" value="Transcribed_RNA"/>
</dbReference>
<feature type="compositionally biased region" description="Basic and acidic residues" evidence="1">
    <location>
        <begin position="73"/>
        <end position="93"/>
    </location>
</feature>
<reference evidence="3" key="1">
    <citation type="submission" date="2015-03" db="EMBL/GenBank/DDBJ databases">
        <title>A transcriptome of Araucaria cunninghamii, an australian fine timber species.</title>
        <authorList>
            <person name="Jing Yi C.J.Y."/>
            <person name="Yin San L.Y.S."/>
            <person name="Abdul Karim S.S."/>
            <person name="Wan Azmi N.N."/>
            <person name="Hercus R.R."/>
            <person name="Croft L.L."/>
        </authorList>
    </citation>
    <scope>NUCLEOTIDE SEQUENCE</scope>
    <source>
        <strain evidence="3">MI0301</strain>
        <tissue evidence="3">Leaf</tissue>
    </source>
</reference>
<evidence type="ECO:0000256" key="1">
    <source>
        <dbReference type="SAM" id="MobiDB-lite"/>
    </source>
</evidence>
<feature type="compositionally biased region" description="Basic and acidic residues" evidence="1">
    <location>
        <begin position="110"/>
        <end position="122"/>
    </location>
</feature>
<dbReference type="PANTHER" id="PTHR46444">
    <property type="entry name" value="DCD (DEVELOPMENT AND CELL DEATH) DOMAIN PROTEIN-RELATED"/>
    <property type="match status" value="1"/>
</dbReference>
<protein>
    <recommendedName>
        <fullName evidence="2">DCD domain-containing protein</fullName>
    </recommendedName>
</protein>
<name>A0A0D6R993_ARACU</name>
<sequence>MVKNKGNSAATEKAAEEDRNVNVEENEAGSENVENLKEPEVVNGASEKTDEPMTTVGDEAADGAEGETADGAEGEKTADEKSEGKKDQEEEKKKGKPKKKKSKKNKKKQNQVDKKPENKKPEVSVGAKNDLAGLIFMCNSKTKQDCFRYHVFGLPKNQKDVVEKVSKGMKLFLYDFELRLMYGIYKAKGRGGLDLEPNAFRSTERPFPAQVRFRIHRDCLPLSEDEFKVAIKDNYYGKNKKKFKFELSVQQVKSLSRLFRPIRRDGLVGIASSRKEERGVPYVESVPRPHLRIPARERAQQYPPLAEDPYPLQASDPYHSVYHRNPLPMYEPPALGNGLPSELDYQRELLYDRVRRERMLEESAYLDNIRRGTPREADYGDSYLSRDPLRGADVYSMRSADVYPSLTRPSSIYRY</sequence>
<dbReference type="SMART" id="SM00767">
    <property type="entry name" value="DCD"/>
    <property type="match status" value="1"/>
</dbReference>
<dbReference type="PROSITE" id="PS51222">
    <property type="entry name" value="DCD"/>
    <property type="match status" value="1"/>
</dbReference>
<dbReference type="PANTHER" id="PTHR46444:SF19">
    <property type="entry name" value="OS02G0745600 PROTEIN"/>
    <property type="match status" value="1"/>
</dbReference>
<evidence type="ECO:0000259" key="2">
    <source>
        <dbReference type="PROSITE" id="PS51222"/>
    </source>
</evidence>
<feature type="domain" description="DCD" evidence="2">
    <location>
        <begin position="129"/>
        <end position="261"/>
    </location>
</feature>
<feature type="region of interest" description="Disordered" evidence="1">
    <location>
        <begin position="1"/>
        <end position="125"/>
    </location>
</feature>
<dbReference type="Pfam" id="PF10539">
    <property type="entry name" value="Dev_Cell_Death"/>
    <property type="match status" value="1"/>
</dbReference>
<proteinExistence type="predicted"/>
<feature type="compositionally biased region" description="Acidic residues" evidence="1">
    <location>
        <begin position="59"/>
        <end position="72"/>
    </location>
</feature>
<feature type="compositionally biased region" description="Polar residues" evidence="1">
    <location>
        <begin position="1"/>
        <end position="10"/>
    </location>
</feature>
<dbReference type="InterPro" id="IPR013989">
    <property type="entry name" value="Dev_and_cell_death_domain"/>
</dbReference>
<organism evidence="3">
    <name type="scientific">Araucaria cunninghamii</name>
    <name type="common">Hoop pine</name>
    <name type="synonym">Moreton Bay pine</name>
    <dbReference type="NCBI Taxonomy" id="56994"/>
    <lineage>
        <taxon>Eukaryota</taxon>
        <taxon>Viridiplantae</taxon>
        <taxon>Streptophyta</taxon>
        <taxon>Embryophyta</taxon>
        <taxon>Tracheophyta</taxon>
        <taxon>Spermatophyta</taxon>
        <taxon>Pinopsida</taxon>
        <taxon>Pinidae</taxon>
        <taxon>Conifers II</taxon>
        <taxon>Araucariales</taxon>
        <taxon>Araucariaceae</taxon>
        <taxon>Araucaria</taxon>
    </lineage>
</organism>
<feature type="compositionally biased region" description="Basic residues" evidence="1">
    <location>
        <begin position="94"/>
        <end position="109"/>
    </location>
</feature>
<feature type="compositionally biased region" description="Basic and acidic residues" evidence="1">
    <location>
        <begin position="13"/>
        <end position="22"/>
    </location>
</feature>
<accession>A0A0D6R993</accession>
<dbReference type="AlphaFoldDB" id="A0A0D6R993"/>